<gene>
    <name evidence="2" type="ORF">DPMN_117296</name>
</gene>
<proteinExistence type="predicted"/>
<dbReference type="Gene3D" id="1.10.10.60">
    <property type="entry name" value="Homeodomain-like"/>
    <property type="match status" value="1"/>
</dbReference>
<comment type="caution">
    <text evidence="2">The sequence shown here is derived from an EMBL/GenBank/DDBJ whole genome shotgun (WGS) entry which is preliminary data.</text>
</comment>
<name>A0A9D4QVJ1_DREPO</name>
<dbReference type="InterPro" id="IPR009057">
    <property type="entry name" value="Homeodomain-like_sf"/>
</dbReference>
<organism evidence="2 3">
    <name type="scientific">Dreissena polymorpha</name>
    <name type="common">Zebra mussel</name>
    <name type="synonym">Mytilus polymorpha</name>
    <dbReference type="NCBI Taxonomy" id="45954"/>
    <lineage>
        <taxon>Eukaryota</taxon>
        <taxon>Metazoa</taxon>
        <taxon>Spiralia</taxon>
        <taxon>Lophotrochozoa</taxon>
        <taxon>Mollusca</taxon>
        <taxon>Bivalvia</taxon>
        <taxon>Autobranchia</taxon>
        <taxon>Heteroconchia</taxon>
        <taxon>Euheterodonta</taxon>
        <taxon>Imparidentia</taxon>
        <taxon>Neoheterodontei</taxon>
        <taxon>Myida</taxon>
        <taxon>Dreissenoidea</taxon>
        <taxon>Dreissenidae</taxon>
        <taxon>Dreissena</taxon>
    </lineage>
</organism>
<evidence type="ECO:0000313" key="2">
    <source>
        <dbReference type="EMBL" id="KAH3843765.1"/>
    </source>
</evidence>
<reference evidence="2" key="2">
    <citation type="submission" date="2020-11" db="EMBL/GenBank/DDBJ databases">
        <authorList>
            <person name="McCartney M.A."/>
            <person name="Auch B."/>
            <person name="Kono T."/>
            <person name="Mallez S."/>
            <person name="Becker A."/>
            <person name="Gohl D.M."/>
            <person name="Silverstein K.A.T."/>
            <person name="Koren S."/>
            <person name="Bechman K.B."/>
            <person name="Herman A."/>
            <person name="Abrahante J.E."/>
            <person name="Garbe J."/>
        </authorList>
    </citation>
    <scope>NUCLEOTIDE SEQUENCE</scope>
    <source>
        <strain evidence="2">Duluth1</strain>
        <tissue evidence="2">Whole animal</tissue>
    </source>
</reference>
<dbReference type="Proteomes" id="UP000828390">
    <property type="component" value="Unassembled WGS sequence"/>
</dbReference>
<dbReference type="InterPro" id="IPR007889">
    <property type="entry name" value="HTH_Psq"/>
</dbReference>
<dbReference type="EMBL" id="JAIWYP010000004">
    <property type="protein sequence ID" value="KAH3843765.1"/>
    <property type="molecule type" value="Genomic_DNA"/>
</dbReference>
<reference evidence="2" key="1">
    <citation type="journal article" date="2019" name="bioRxiv">
        <title>The Genome of the Zebra Mussel, Dreissena polymorpha: A Resource for Invasive Species Research.</title>
        <authorList>
            <person name="McCartney M.A."/>
            <person name="Auch B."/>
            <person name="Kono T."/>
            <person name="Mallez S."/>
            <person name="Zhang Y."/>
            <person name="Obille A."/>
            <person name="Becker A."/>
            <person name="Abrahante J.E."/>
            <person name="Garbe J."/>
            <person name="Badalamenti J.P."/>
            <person name="Herman A."/>
            <person name="Mangelson H."/>
            <person name="Liachko I."/>
            <person name="Sullivan S."/>
            <person name="Sone E.D."/>
            <person name="Koren S."/>
            <person name="Silverstein K.A.T."/>
            <person name="Beckman K.B."/>
            <person name="Gohl D.M."/>
        </authorList>
    </citation>
    <scope>NUCLEOTIDE SEQUENCE</scope>
    <source>
        <strain evidence="2">Duluth1</strain>
        <tissue evidence="2">Whole animal</tissue>
    </source>
</reference>
<dbReference type="SUPFAM" id="SSF46689">
    <property type="entry name" value="Homeodomain-like"/>
    <property type="match status" value="1"/>
</dbReference>
<accession>A0A9D4QVJ1</accession>
<feature type="domain" description="HTH psq-type" evidence="1">
    <location>
        <begin position="24"/>
        <end position="57"/>
    </location>
</feature>
<protein>
    <recommendedName>
        <fullName evidence="1">HTH psq-type domain-containing protein</fullName>
    </recommendedName>
</protein>
<dbReference type="GO" id="GO:0003677">
    <property type="term" value="F:DNA binding"/>
    <property type="evidence" value="ECO:0007669"/>
    <property type="project" value="InterPro"/>
</dbReference>
<evidence type="ECO:0000259" key="1">
    <source>
        <dbReference type="Pfam" id="PF05225"/>
    </source>
</evidence>
<keyword evidence="3" id="KW-1185">Reference proteome</keyword>
<evidence type="ECO:0000313" key="3">
    <source>
        <dbReference type="Proteomes" id="UP000828390"/>
    </source>
</evidence>
<dbReference type="Pfam" id="PF05225">
    <property type="entry name" value="HTH_psq"/>
    <property type="match status" value="1"/>
</dbReference>
<sequence length="115" mass="12734">MRFKQSKPTQFSGKYRQYTKKSLLRAYAEVTGKGTSVRKASVLFGVPYGTHLDRVAGRVQACALKNEGTLFSKEEELGIVEFLETFARLGYGVTSSKMKTMLQATLFPSAKASPQ</sequence>
<dbReference type="AlphaFoldDB" id="A0A9D4QVJ1"/>